<evidence type="ECO:0000313" key="3">
    <source>
        <dbReference type="Proteomes" id="UP001241747"/>
    </source>
</evidence>
<dbReference type="InterPro" id="IPR050126">
    <property type="entry name" value="Ap4A_hydrolase"/>
</dbReference>
<evidence type="ECO:0000259" key="1">
    <source>
        <dbReference type="Pfam" id="PF00149"/>
    </source>
</evidence>
<dbReference type="EC" id="3.1.3.16" evidence="2"/>
<keyword evidence="3" id="KW-1185">Reference proteome</keyword>
<dbReference type="Gene3D" id="3.60.21.10">
    <property type="match status" value="1"/>
</dbReference>
<keyword evidence="2" id="KW-0378">Hydrolase</keyword>
<dbReference type="PANTHER" id="PTHR42850:SF4">
    <property type="entry name" value="ZINC-DEPENDENT ENDOPOLYPHOSPHATASE"/>
    <property type="match status" value="1"/>
</dbReference>
<accession>A0ABU0LFW1</accession>
<dbReference type="Proteomes" id="UP001241747">
    <property type="component" value="Unassembled WGS sequence"/>
</dbReference>
<organism evidence="2 3">
    <name type="scientific">Xanthobacter agilis</name>
    <dbReference type="NCBI Taxonomy" id="47492"/>
    <lineage>
        <taxon>Bacteria</taxon>
        <taxon>Pseudomonadati</taxon>
        <taxon>Pseudomonadota</taxon>
        <taxon>Alphaproteobacteria</taxon>
        <taxon>Hyphomicrobiales</taxon>
        <taxon>Xanthobacteraceae</taxon>
        <taxon>Xanthobacter</taxon>
    </lineage>
</organism>
<reference evidence="2 3" key="1">
    <citation type="submission" date="2023-07" db="EMBL/GenBank/DDBJ databases">
        <title>Genomic Encyclopedia of Type Strains, Phase IV (KMG-IV): sequencing the most valuable type-strain genomes for metagenomic binning, comparative biology and taxonomic classification.</title>
        <authorList>
            <person name="Goeker M."/>
        </authorList>
    </citation>
    <scope>NUCLEOTIDE SEQUENCE [LARGE SCALE GENOMIC DNA]</scope>
    <source>
        <strain evidence="2 3">DSM 3770</strain>
    </source>
</reference>
<sequence>MSIVQRVTELPPLNASKPPRVAEGIRVYAVGDIHGEIDILRNLHRQMEADQAAHRNRIQQEIYLGDMVDRGPDSAAVLSTLIERRRARGTICLSGNHEDMMLEAHRGLAAFIHWIALGGLPAVLSYLPELAPVVGELEVRELWDRWRRAIPEAHLTFLHSLSVTHVCGDYLFVHAGVRPGVPVEAQSRHDCLWIRHDFLRSEETFSHVVVHGHTPAPVPELRANRIGIDTGAVFTGRLTCLVLDGSEQTLLST</sequence>
<dbReference type="PANTHER" id="PTHR42850">
    <property type="entry name" value="METALLOPHOSPHOESTERASE"/>
    <property type="match status" value="1"/>
</dbReference>
<comment type="caution">
    <text evidence="2">The sequence shown here is derived from an EMBL/GenBank/DDBJ whole genome shotgun (WGS) entry which is preliminary data.</text>
</comment>
<evidence type="ECO:0000313" key="2">
    <source>
        <dbReference type="EMBL" id="MDQ0506030.1"/>
    </source>
</evidence>
<dbReference type="Pfam" id="PF00149">
    <property type="entry name" value="Metallophos"/>
    <property type="match status" value="1"/>
</dbReference>
<dbReference type="GO" id="GO:0004722">
    <property type="term" value="F:protein serine/threonine phosphatase activity"/>
    <property type="evidence" value="ECO:0007669"/>
    <property type="project" value="UniProtKB-EC"/>
</dbReference>
<dbReference type="RefSeq" id="WP_237343879.1">
    <property type="nucleotide sequence ID" value="NZ_JABWGX010000001.1"/>
</dbReference>
<protein>
    <submittedName>
        <fullName evidence="2">Serine/threonine protein phosphatase 1</fullName>
        <ecNumber evidence="2">3.1.3.16</ecNumber>
    </submittedName>
</protein>
<feature type="domain" description="Calcineurin-like phosphoesterase" evidence="1">
    <location>
        <begin position="25"/>
        <end position="217"/>
    </location>
</feature>
<name>A0ABU0LFW1_XANAG</name>
<dbReference type="EMBL" id="JAUSVY010000006">
    <property type="protein sequence ID" value="MDQ0506030.1"/>
    <property type="molecule type" value="Genomic_DNA"/>
</dbReference>
<dbReference type="InterPro" id="IPR029052">
    <property type="entry name" value="Metallo-depent_PP-like"/>
</dbReference>
<dbReference type="SUPFAM" id="SSF56300">
    <property type="entry name" value="Metallo-dependent phosphatases"/>
    <property type="match status" value="1"/>
</dbReference>
<gene>
    <name evidence="2" type="ORF">QOZ94_002834</name>
</gene>
<proteinExistence type="predicted"/>
<dbReference type="InterPro" id="IPR004843">
    <property type="entry name" value="Calcineurin-like_PHP"/>
</dbReference>